<evidence type="ECO:0000256" key="1">
    <source>
        <dbReference type="ARBA" id="ARBA00022801"/>
    </source>
</evidence>
<dbReference type="SUPFAM" id="SSF54637">
    <property type="entry name" value="Thioesterase/thiol ester dehydrase-isomerase"/>
    <property type="match status" value="1"/>
</dbReference>
<dbReference type="InterPro" id="IPR052723">
    <property type="entry name" value="Acyl-CoA_thioesterase_PaaI"/>
</dbReference>
<dbReference type="InterPro" id="IPR003736">
    <property type="entry name" value="PAAI_dom"/>
</dbReference>
<dbReference type="InterPro" id="IPR029069">
    <property type="entry name" value="HotDog_dom_sf"/>
</dbReference>
<dbReference type="NCBIfam" id="TIGR00369">
    <property type="entry name" value="unchar_dom_1"/>
    <property type="match status" value="1"/>
</dbReference>
<reference evidence="3 4" key="1">
    <citation type="submission" date="2017-10" db="EMBL/GenBank/DDBJ databases">
        <title>Two draft genome sequences of Pusillimonas sp. strains isolated from a nitrate- and radionuclide-contaminated groundwater in Russia.</title>
        <authorList>
            <person name="Grouzdev D.S."/>
            <person name="Tourova T.P."/>
            <person name="Goeva M.A."/>
            <person name="Babich T.L."/>
            <person name="Sokolova D.S."/>
            <person name="Abdullin R."/>
            <person name="Poltaraus A.B."/>
            <person name="Toshchakov S.V."/>
            <person name="Nazina T.N."/>
        </authorList>
    </citation>
    <scope>NUCLEOTIDE SEQUENCE [LARGE SCALE GENOMIC DNA]</scope>
    <source>
        <strain evidence="3 4">JR1/69-3-13</strain>
    </source>
</reference>
<dbReference type="PANTHER" id="PTHR42856">
    <property type="entry name" value="ACYL-COENZYME A THIOESTERASE PAAI"/>
    <property type="match status" value="1"/>
</dbReference>
<dbReference type="PANTHER" id="PTHR42856:SF1">
    <property type="entry name" value="ACYL-COENZYME A THIOESTERASE PAAI"/>
    <property type="match status" value="1"/>
</dbReference>
<gene>
    <name evidence="3" type="ORF">CR159_03685</name>
</gene>
<dbReference type="AlphaFoldDB" id="A0A2N4U8W2"/>
<dbReference type="Gene3D" id="3.10.129.10">
    <property type="entry name" value="Hotdog Thioesterase"/>
    <property type="match status" value="1"/>
</dbReference>
<keyword evidence="1" id="KW-0378">Hydrolase</keyword>
<dbReference type="EMBL" id="PDNW01000002">
    <property type="protein sequence ID" value="PLC51462.1"/>
    <property type="molecule type" value="Genomic_DNA"/>
</dbReference>
<dbReference type="OrthoDB" id="7060041at2"/>
<keyword evidence="4" id="KW-1185">Reference proteome</keyword>
<comment type="caution">
    <text evidence="3">The sequence shown here is derived from an EMBL/GenBank/DDBJ whole genome shotgun (WGS) entry which is preliminary data.</text>
</comment>
<dbReference type="CDD" id="cd03443">
    <property type="entry name" value="PaaI_thioesterase"/>
    <property type="match status" value="1"/>
</dbReference>
<accession>A0A2N4U8W2</accession>
<evidence type="ECO:0000313" key="3">
    <source>
        <dbReference type="EMBL" id="PLC51462.1"/>
    </source>
</evidence>
<organism evidence="3 4">
    <name type="scientific">Pollutimonas subterranea</name>
    <dbReference type="NCBI Taxonomy" id="2045210"/>
    <lineage>
        <taxon>Bacteria</taxon>
        <taxon>Pseudomonadati</taxon>
        <taxon>Pseudomonadota</taxon>
        <taxon>Betaproteobacteria</taxon>
        <taxon>Burkholderiales</taxon>
        <taxon>Alcaligenaceae</taxon>
        <taxon>Pollutimonas</taxon>
    </lineage>
</organism>
<protein>
    <submittedName>
        <fullName evidence="3">Phenylacetic acid degradation protein</fullName>
    </submittedName>
</protein>
<feature type="domain" description="Thioesterase" evidence="2">
    <location>
        <begin position="31"/>
        <end position="104"/>
    </location>
</feature>
<proteinExistence type="predicted"/>
<name>A0A2N4U8W2_9BURK</name>
<evidence type="ECO:0000259" key="2">
    <source>
        <dbReference type="Pfam" id="PF03061"/>
    </source>
</evidence>
<evidence type="ECO:0000313" key="4">
    <source>
        <dbReference type="Proteomes" id="UP000234190"/>
    </source>
</evidence>
<dbReference type="GO" id="GO:0016289">
    <property type="term" value="F:acyl-CoA hydrolase activity"/>
    <property type="evidence" value="ECO:0007669"/>
    <property type="project" value="UniProtKB-ARBA"/>
</dbReference>
<sequence length="119" mass="12968">MGVLGPLLTRRDGDQWAYAIRVRDEHLNQAQVVHGGTITALMDHALSTIAWDRAGRVPCVTVQLNVNFLGTSRAGQLLVARGKVSHEAGSLLFLDGTLHADDILVSTAQAIMKRLEKRD</sequence>
<dbReference type="InterPro" id="IPR006683">
    <property type="entry name" value="Thioestr_dom"/>
</dbReference>
<dbReference type="Proteomes" id="UP000234190">
    <property type="component" value="Unassembled WGS sequence"/>
</dbReference>
<dbReference type="Pfam" id="PF03061">
    <property type="entry name" value="4HBT"/>
    <property type="match status" value="1"/>
</dbReference>